<dbReference type="PANTHER" id="PTHR43215:SF14">
    <property type="entry name" value="RADIAL SPOKE HEAD 1 HOMOLOG"/>
    <property type="match status" value="1"/>
</dbReference>
<evidence type="ECO:0000313" key="3">
    <source>
        <dbReference type="EMBL" id="MSS01631.1"/>
    </source>
</evidence>
<dbReference type="RefSeq" id="WP_154460169.1">
    <property type="nucleotide sequence ID" value="NZ_VUMM01000009.1"/>
</dbReference>
<reference evidence="3 4" key="1">
    <citation type="submission" date="2019-08" db="EMBL/GenBank/DDBJ databases">
        <title>In-depth cultivation of the pig gut microbiome towards novel bacterial diversity and tailored functional studies.</title>
        <authorList>
            <person name="Wylensek D."/>
            <person name="Hitch T.C.A."/>
            <person name="Clavel T."/>
        </authorList>
    </citation>
    <scope>NUCLEOTIDE SEQUENCE [LARGE SCALE GENOMIC DNA]</scope>
    <source>
        <strain evidence="3 4">LKV-178-WT-2G</strain>
    </source>
</reference>
<evidence type="ECO:0000256" key="2">
    <source>
        <dbReference type="SAM" id="Phobius"/>
    </source>
</evidence>
<keyword evidence="2" id="KW-0812">Transmembrane</keyword>
<comment type="caution">
    <text evidence="3">The sequence shown here is derived from an EMBL/GenBank/DDBJ whole genome shotgun (WGS) entry which is preliminary data.</text>
</comment>
<dbReference type="EMBL" id="VUMM01000009">
    <property type="protein sequence ID" value="MSS01631.1"/>
    <property type="molecule type" value="Genomic_DNA"/>
</dbReference>
<proteinExistence type="predicted"/>
<accession>A0A7X2N389</accession>
<organism evidence="3 4">
    <name type="scientific">Floccifex porci</name>
    <dbReference type="NCBI Taxonomy" id="2606629"/>
    <lineage>
        <taxon>Bacteria</taxon>
        <taxon>Bacillati</taxon>
        <taxon>Bacillota</taxon>
        <taxon>Erysipelotrichia</taxon>
        <taxon>Erysipelotrichales</taxon>
        <taxon>Erysipelotrichaceae</taxon>
        <taxon>Floccifex</taxon>
    </lineage>
</organism>
<keyword evidence="2" id="KW-1133">Transmembrane helix</keyword>
<dbReference type="SMART" id="SM00698">
    <property type="entry name" value="MORN"/>
    <property type="match status" value="7"/>
</dbReference>
<name>A0A7X2N389_9FIRM</name>
<keyword evidence="1" id="KW-0677">Repeat</keyword>
<evidence type="ECO:0000313" key="4">
    <source>
        <dbReference type="Proteomes" id="UP000470082"/>
    </source>
</evidence>
<gene>
    <name evidence="3" type="ORF">FYJ50_05905</name>
</gene>
<dbReference type="PANTHER" id="PTHR43215">
    <property type="entry name" value="RADIAL SPOKE HEAD 1 HOMOLOG"/>
    <property type="match status" value="1"/>
</dbReference>
<dbReference type="Pfam" id="PF02493">
    <property type="entry name" value="MORN"/>
    <property type="match status" value="8"/>
</dbReference>
<sequence length="449" mass="50443">MDDKQIKSDDKQDDVAEQVIEKTTPLEEYKKARKQNNGKYMKLFLFVFIQIGLCFGLFTFSYQNDLNYRVFKHIEYNLTGKIHLKTGTYTGEVDFGYLTGKGIFNYKSSSTYNGEFLNNELSGIGKLNIPSKGEYVGSFEESQKKGKGVFTWTDGSTYEGHWSNDALNGEGIYTDADGISLIGTFQNNKIKSGTCDFENKTGKYHLKFEDFEIENAQIEFSDGTEYIGKASASAIEGEGKMTFANGDTYEGSFTDGKRSGNGKYTWVNGDYYEGNWNSDQMSGTGIYHFENGSSMSGEFLENSFENGTIIIINSNGKYTFEYKDQELLNVVMELKNGTYYSGTITDGKLTGDAEIKYSNGDTYEGKVIDGNKSGSGIYYWDSGAWYEGSWENDQMNGKGTYRYSSKEPGYKIIGNFLNSAPNGECQYYVNSSDAYKTDWANGKCVKIYE</sequence>
<dbReference type="Proteomes" id="UP000470082">
    <property type="component" value="Unassembled WGS sequence"/>
</dbReference>
<keyword evidence="2" id="KW-0472">Membrane</keyword>
<protein>
    <recommendedName>
        <fullName evidence="5">MORN repeat protein</fullName>
    </recommendedName>
</protein>
<evidence type="ECO:0000256" key="1">
    <source>
        <dbReference type="ARBA" id="ARBA00022737"/>
    </source>
</evidence>
<dbReference type="AlphaFoldDB" id="A0A7X2N389"/>
<dbReference type="SUPFAM" id="SSF82185">
    <property type="entry name" value="Histone H3 K4-specific methyltransferase SET7/9 N-terminal domain"/>
    <property type="match status" value="3"/>
</dbReference>
<keyword evidence="4" id="KW-1185">Reference proteome</keyword>
<evidence type="ECO:0008006" key="5">
    <source>
        <dbReference type="Google" id="ProtNLM"/>
    </source>
</evidence>
<feature type="transmembrane region" description="Helical" evidence="2">
    <location>
        <begin position="43"/>
        <end position="62"/>
    </location>
</feature>
<dbReference type="Gene3D" id="2.20.110.10">
    <property type="entry name" value="Histone H3 K4-specific methyltransferase SET7/9 N-terminal domain"/>
    <property type="match status" value="4"/>
</dbReference>
<dbReference type="InterPro" id="IPR003409">
    <property type="entry name" value="MORN"/>
</dbReference>